<feature type="non-terminal residue" evidence="1">
    <location>
        <position position="38"/>
    </location>
</feature>
<dbReference type="EMBL" id="BARS01059606">
    <property type="protein sequence ID" value="GAG46649.1"/>
    <property type="molecule type" value="Genomic_DNA"/>
</dbReference>
<reference evidence="1" key="1">
    <citation type="journal article" date="2014" name="Front. Microbiol.">
        <title>High frequency of phylogenetically diverse reductive dehalogenase-homologous genes in deep subseafloor sedimentary metagenomes.</title>
        <authorList>
            <person name="Kawai M."/>
            <person name="Futagami T."/>
            <person name="Toyoda A."/>
            <person name="Takaki Y."/>
            <person name="Nishi S."/>
            <person name="Hori S."/>
            <person name="Arai W."/>
            <person name="Tsubouchi T."/>
            <person name="Morono Y."/>
            <person name="Uchiyama I."/>
            <person name="Ito T."/>
            <person name="Fujiyama A."/>
            <person name="Inagaki F."/>
            <person name="Takami H."/>
        </authorList>
    </citation>
    <scope>NUCLEOTIDE SEQUENCE</scope>
    <source>
        <strain evidence="1">Expedition CK06-06</strain>
    </source>
</reference>
<sequence length="38" mass="4532">MFNEIDRRLKFDADAIAREDVIRNFLYDESRGMLGLLK</sequence>
<comment type="caution">
    <text evidence="1">The sequence shown here is derived from an EMBL/GenBank/DDBJ whole genome shotgun (WGS) entry which is preliminary data.</text>
</comment>
<evidence type="ECO:0000313" key="1">
    <source>
        <dbReference type="EMBL" id="GAG46649.1"/>
    </source>
</evidence>
<dbReference type="AlphaFoldDB" id="X0XTU4"/>
<protein>
    <submittedName>
        <fullName evidence="1">Uncharacterized protein</fullName>
    </submittedName>
</protein>
<gene>
    <name evidence="1" type="ORF">S01H1_86222</name>
</gene>
<organism evidence="1">
    <name type="scientific">marine sediment metagenome</name>
    <dbReference type="NCBI Taxonomy" id="412755"/>
    <lineage>
        <taxon>unclassified sequences</taxon>
        <taxon>metagenomes</taxon>
        <taxon>ecological metagenomes</taxon>
    </lineage>
</organism>
<accession>X0XTU4</accession>
<name>X0XTU4_9ZZZZ</name>
<proteinExistence type="predicted"/>